<dbReference type="EMBL" id="CP003620">
    <property type="protein sequence ID" value="AFZ12207.1"/>
    <property type="molecule type" value="Genomic_DNA"/>
</dbReference>
<dbReference type="AlphaFoldDB" id="K9VXH8"/>
<dbReference type="eggNOG" id="ENOG502ZVKR">
    <property type="taxonomic scope" value="Bacteria"/>
</dbReference>
<evidence type="ECO:0000313" key="1">
    <source>
        <dbReference type="EMBL" id="AFZ12207.1"/>
    </source>
</evidence>
<accession>K9VXH8</accession>
<dbReference type="RefSeq" id="WP_015202329.1">
    <property type="nucleotide sequence ID" value="NC_019753.1"/>
</dbReference>
<reference evidence="1 2" key="1">
    <citation type="submission" date="2012-06" db="EMBL/GenBank/DDBJ databases">
        <title>Finished chromosome of genome of Crinalium epipsammum PCC 9333.</title>
        <authorList>
            <consortium name="US DOE Joint Genome Institute"/>
            <person name="Gugger M."/>
            <person name="Coursin T."/>
            <person name="Rippka R."/>
            <person name="Tandeau De Marsac N."/>
            <person name="Huntemann M."/>
            <person name="Wei C.-L."/>
            <person name="Han J."/>
            <person name="Detter J.C."/>
            <person name="Han C."/>
            <person name="Tapia R."/>
            <person name="Davenport K."/>
            <person name="Daligault H."/>
            <person name="Erkkila T."/>
            <person name="Gu W."/>
            <person name="Munk A.C.C."/>
            <person name="Teshima H."/>
            <person name="Xu Y."/>
            <person name="Chain P."/>
            <person name="Chen A."/>
            <person name="Krypides N."/>
            <person name="Mavromatis K."/>
            <person name="Markowitz V."/>
            <person name="Szeto E."/>
            <person name="Ivanova N."/>
            <person name="Mikhailova N."/>
            <person name="Ovchinnikova G."/>
            <person name="Pagani I."/>
            <person name="Pati A."/>
            <person name="Goodwin L."/>
            <person name="Peters L."/>
            <person name="Pitluck S."/>
            <person name="Woyke T."/>
            <person name="Kerfeld C."/>
        </authorList>
    </citation>
    <scope>NUCLEOTIDE SEQUENCE [LARGE SCALE GENOMIC DNA]</scope>
    <source>
        <strain evidence="1 2">PCC 9333</strain>
    </source>
</reference>
<sequence>MKTRAERDREFNAVRQTLREAGESVLHAAKAQEDLFDASVSAVAEAMGIPEDASKPKILGMNTLDTNRFYTEAIAERDAASTYEEYIAALEKLQRLLELEAGVLEAEVRIINAKKLLNPIPADLTIPPPKEWTESELKKEYKTIAEACQALGIEARSWKDVAKKANQKSS</sequence>
<name>K9VXH8_9CYAN</name>
<organism evidence="1 2">
    <name type="scientific">Crinalium epipsammum PCC 9333</name>
    <dbReference type="NCBI Taxonomy" id="1173022"/>
    <lineage>
        <taxon>Bacteria</taxon>
        <taxon>Bacillati</taxon>
        <taxon>Cyanobacteriota</taxon>
        <taxon>Cyanophyceae</taxon>
        <taxon>Gomontiellales</taxon>
        <taxon>Gomontiellaceae</taxon>
        <taxon>Crinalium</taxon>
    </lineage>
</organism>
<dbReference type="Proteomes" id="UP000010472">
    <property type="component" value="Chromosome"/>
</dbReference>
<gene>
    <name evidence="1" type="ORF">Cri9333_1309</name>
</gene>
<protein>
    <submittedName>
        <fullName evidence="1">Uncharacterized protein</fullName>
    </submittedName>
</protein>
<keyword evidence="2" id="KW-1185">Reference proteome</keyword>
<proteinExistence type="predicted"/>
<dbReference type="HOGENOM" id="CLU_1568119_0_0_3"/>
<dbReference type="KEGG" id="cep:Cri9333_1309"/>
<evidence type="ECO:0000313" key="2">
    <source>
        <dbReference type="Proteomes" id="UP000010472"/>
    </source>
</evidence>